<protein>
    <recommendedName>
        <fullName evidence="4">Large ribosomal subunit protein uL30</fullName>
    </recommendedName>
</protein>
<comment type="caution">
    <text evidence="7">The sequence shown here is derived from an EMBL/GenBank/DDBJ whole genome shotgun (WGS) entry which is preliminary data.</text>
</comment>
<dbReference type="PANTHER" id="PTHR11524:SF16">
    <property type="entry name" value="LARGE RIBOSOMAL SUBUNIT PROTEIN UL30"/>
    <property type="match status" value="1"/>
</dbReference>
<dbReference type="Proteomes" id="UP001597075">
    <property type="component" value="Unassembled WGS sequence"/>
</dbReference>
<dbReference type="PANTHER" id="PTHR11524">
    <property type="entry name" value="60S RIBOSOMAL PROTEIN L7"/>
    <property type="match status" value="1"/>
</dbReference>
<evidence type="ECO:0000259" key="6">
    <source>
        <dbReference type="Pfam" id="PF00327"/>
    </source>
</evidence>
<dbReference type="EMBL" id="JBHUDL010000010">
    <property type="protein sequence ID" value="MFD1633929.1"/>
    <property type="molecule type" value="Genomic_DNA"/>
</dbReference>
<feature type="domain" description="Large ribosomal subunit protein uL30-like ferredoxin-like fold" evidence="6">
    <location>
        <begin position="5"/>
        <end position="52"/>
    </location>
</feature>
<dbReference type="RefSeq" id="WP_256404194.1">
    <property type="nucleotide sequence ID" value="NZ_CP187151.1"/>
</dbReference>
<reference evidence="7 8" key="1">
    <citation type="journal article" date="2019" name="Int. J. Syst. Evol. Microbiol.">
        <title>The Global Catalogue of Microorganisms (GCM) 10K type strain sequencing project: providing services to taxonomists for standard genome sequencing and annotation.</title>
        <authorList>
            <consortium name="The Broad Institute Genomics Platform"/>
            <consortium name="The Broad Institute Genome Sequencing Center for Infectious Disease"/>
            <person name="Wu L."/>
            <person name="Ma J."/>
        </authorList>
    </citation>
    <scope>NUCLEOTIDE SEQUENCE [LARGE SCALE GENOMIC DNA]</scope>
    <source>
        <strain evidence="7 8">CGMCC 1.10594</strain>
    </source>
</reference>
<dbReference type="InterPro" id="IPR039699">
    <property type="entry name" value="Ribosomal_uL30"/>
</dbReference>
<accession>A0ABD6D0S6</accession>
<evidence type="ECO:0000256" key="3">
    <source>
        <dbReference type="ARBA" id="ARBA00023274"/>
    </source>
</evidence>
<organism evidence="7 8">
    <name type="scientific">Haloplanus ruber</name>
    <dbReference type="NCBI Taxonomy" id="869892"/>
    <lineage>
        <taxon>Archaea</taxon>
        <taxon>Methanobacteriati</taxon>
        <taxon>Methanobacteriota</taxon>
        <taxon>Stenosarchaea group</taxon>
        <taxon>Halobacteria</taxon>
        <taxon>Halobacteriales</taxon>
        <taxon>Haloferacaceae</taxon>
        <taxon>Haloplanus</taxon>
    </lineage>
</organism>
<evidence type="ECO:0000256" key="1">
    <source>
        <dbReference type="ARBA" id="ARBA00007594"/>
    </source>
</evidence>
<dbReference type="GO" id="GO:0006412">
    <property type="term" value="P:translation"/>
    <property type="evidence" value="ECO:0007669"/>
    <property type="project" value="UniProtKB-UniRule"/>
</dbReference>
<comment type="similarity">
    <text evidence="1 4">Belongs to the universal ribosomal protein uL30 family.</text>
</comment>
<dbReference type="Gene3D" id="1.10.15.30">
    <property type="match status" value="1"/>
</dbReference>
<dbReference type="CDD" id="cd01657">
    <property type="entry name" value="Ribosomal_L7_archeal_euk"/>
    <property type="match status" value="1"/>
</dbReference>
<evidence type="ECO:0000313" key="7">
    <source>
        <dbReference type="EMBL" id="MFD1633929.1"/>
    </source>
</evidence>
<comment type="subunit">
    <text evidence="4">Part of the 50S ribosomal subunit.</text>
</comment>
<dbReference type="GO" id="GO:0003735">
    <property type="term" value="F:structural constituent of ribosome"/>
    <property type="evidence" value="ECO:0007669"/>
    <property type="project" value="UniProtKB-UniRule"/>
</dbReference>
<dbReference type="Pfam" id="PF00327">
    <property type="entry name" value="Ribosomal_L30"/>
    <property type="match status" value="1"/>
</dbReference>
<evidence type="ECO:0000256" key="5">
    <source>
        <dbReference type="SAM" id="MobiDB-lite"/>
    </source>
</evidence>
<dbReference type="InterPro" id="IPR005997">
    <property type="entry name" value="Ribosomal_uL30_arc"/>
</dbReference>
<name>A0ABD6D0S6_9EURY</name>
<keyword evidence="2 4" id="KW-0689">Ribosomal protein</keyword>
<dbReference type="SUPFAM" id="SSF55129">
    <property type="entry name" value="Ribosomal protein L30p/L7e"/>
    <property type="match status" value="1"/>
</dbReference>
<dbReference type="InterPro" id="IPR036919">
    <property type="entry name" value="Ribo_uL30_ferredoxin-like_sf"/>
</dbReference>
<evidence type="ECO:0000313" key="8">
    <source>
        <dbReference type="Proteomes" id="UP001597075"/>
    </source>
</evidence>
<proteinExistence type="inferred from homology"/>
<dbReference type="GO" id="GO:0022625">
    <property type="term" value="C:cytosolic large ribosomal subunit"/>
    <property type="evidence" value="ECO:0007669"/>
    <property type="project" value="UniProtKB-UniRule"/>
</dbReference>
<dbReference type="InterPro" id="IPR035808">
    <property type="entry name" value="Ribosomal_uL30_euk_arc"/>
</dbReference>
<evidence type="ECO:0000256" key="2">
    <source>
        <dbReference type="ARBA" id="ARBA00022980"/>
    </source>
</evidence>
<feature type="region of interest" description="Disordered" evidence="5">
    <location>
        <begin position="111"/>
        <end position="135"/>
    </location>
</feature>
<keyword evidence="8" id="KW-1185">Reference proteome</keyword>
<dbReference type="NCBIfam" id="TIGR01309">
    <property type="entry name" value="uL30_arch"/>
    <property type="match status" value="1"/>
</dbReference>
<dbReference type="NCBIfam" id="NF004711">
    <property type="entry name" value="PRK06049.1"/>
    <property type="match status" value="1"/>
</dbReference>
<evidence type="ECO:0000256" key="4">
    <source>
        <dbReference type="HAMAP-Rule" id="MF_01371"/>
    </source>
</evidence>
<keyword evidence="3 4" id="KW-0687">Ribonucleoprotein</keyword>
<gene>
    <name evidence="7" type="primary">rpmD</name>
    <name evidence="4" type="synonym">rpl30</name>
    <name evidence="7" type="ORF">ACFSBJ_09315</name>
</gene>
<feature type="compositionally biased region" description="Basic and acidic residues" evidence="5">
    <location>
        <begin position="123"/>
        <end position="132"/>
    </location>
</feature>
<dbReference type="AlphaFoldDB" id="A0ABD6D0S6"/>
<dbReference type="HAMAP" id="MF_01371_A">
    <property type="entry name" value="Ribosomal_uL30_A"/>
    <property type="match status" value="1"/>
</dbReference>
<dbReference type="InterPro" id="IPR016082">
    <property type="entry name" value="Ribosomal_uL30_ferredoxin-like"/>
</dbReference>
<sequence>MEALVQIRGEVNISGDVQDTLEMLNLHAVNQCTLVPETDAYRGMITKVNDYVAHGEPSADVVATLIRRRGEPETGSADITDEWVAEETDYADIDALAAALVDEETTLREQGLAPSLRLHPPRGGHDGLKHPTVESGQIGTHTTEEIDKLLEAMR</sequence>
<dbReference type="Gene3D" id="3.30.1390.20">
    <property type="entry name" value="Ribosomal protein L30, ferredoxin-like fold domain"/>
    <property type="match status" value="1"/>
</dbReference>